<keyword evidence="1" id="KW-0614">Plasmid</keyword>
<organism evidence="1">
    <name type="scientific">Escherichia coli</name>
    <dbReference type="NCBI Taxonomy" id="562"/>
    <lineage>
        <taxon>Bacteria</taxon>
        <taxon>Pseudomonadati</taxon>
        <taxon>Pseudomonadota</taxon>
        <taxon>Gammaproteobacteria</taxon>
        <taxon>Enterobacterales</taxon>
        <taxon>Enterobacteriaceae</taxon>
        <taxon>Escherichia</taxon>
    </lineage>
</organism>
<sequence>MTGACVRDYTVLAAAGLLTNARKSYNCANVSVSSATVLFFSATRILH</sequence>
<accession>A0A075MGI5</accession>
<geneLocation type="plasmid" evidence="1">
    <name>pH1038-142</name>
</geneLocation>
<reference evidence="1" key="1">
    <citation type="journal article" date="2014" name="J. Antimicrob. Chemother.">
        <title>Nucleotide sequences of 16 transmissible plasmids identified in nine multidrug-resistant Escherichia coli isolates expressing an ESBL phenotype isolated from food-producing animals and healthy humans.</title>
        <authorList>
            <person name="Wang J."/>
            <person name="Stephan R."/>
            <person name="Power K."/>
            <person name="Yan Q."/>
            <person name="Hachler H."/>
            <person name="Fanning S."/>
        </authorList>
    </citation>
    <scope>NUCLEOTIDE SEQUENCE</scope>
    <source>
        <strain evidence="1">Human-1038</strain>
        <plasmid evidence="1">pH1038-142</plasmid>
    </source>
</reference>
<protein>
    <submittedName>
        <fullName evidence="1">Uncharacterized protein</fullName>
    </submittedName>
</protein>
<proteinExistence type="predicted"/>
<name>A0A075MGI5_ECOLX</name>
<dbReference type="AlphaFoldDB" id="A0A075MGI5"/>
<dbReference type="EMBL" id="KJ484634">
    <property type="protein sequence ID" value="AIF78321.1"/>
    <property type="molecule type" value="Genomic_DNA"/>
</dbReference>
<evidence type="ECO:0000313" key="1">
    <source>
        <dbReference type="EMBL" id="AIF78321.1"/>
    </source>
</evidence>